<reference evidence="1 2" key="1">
    <citation type="submission" date="2021-06" db="EMBL/GenBank/DDBJ databases">
        <authorList>
            <person name="Palmer J.M."/>
        </authorList>
    </citation>
    <scope>NUCLEOTIDE SEQUENCE [LARGE SCALE GENOMIC DNA]</scope>
    <source>
        <strain evidence="1 2">XC_2019</strain>
        <tissue evidence="1">Muscle</tissue>
    </source>
</reference>
<name>A0ABV0QW83_9TELE</name>
<protein>
    <submittedName>
        <fullName evidence="1">Uncharacterized protein</fullName>
    </submittedName>
</protein>
<accession>A0ABV0QW83</accession>
<dbReference type="EMBL" id="JAHRIN010025689">
    <property type="protein sequence ID" value="MEQ2200075.1"/>
    <property type="molecule type" value="Genomic_DNA"/>
</dbReference>
<evidence type="ECO:0000313" key="2">
    <source>
        <dbReference type="Proteomes" id="UP001434883"/>
    </source>
</evidence>
<proteinExistence type="predicted"/>
<organism evidence="1 2">
    <name type="scientific">Xenoophorus captivus</name>
    <dbReference type="NCBI Taxonomy" id="1517983"/>
    <lineage>
        <taxon>Eukaryota</taxon>
        <taxon>Metazoa</taxon>
        <taxon>Chordata</taxon>
        <taxon>Craniata</taxon>
        <taxon>Vertebrata</taxon>
        <taxon>Euteleostomi</taxon>
        <taxon>Actinopterygii</taxon>
        <taxon>Neopterygii</taxon>
        <taxon>Teleostei</taxon>
        <taxon>Neoteleostei</taxon>
        <taxon>Acanthomorphata</taxon>
        <taxon>Ovalentaria</taxon>
        <taxon>Atherinomorphae</taxon>
        <taxon>Cyprinodontiformes</taxon>
        <taxon>Goodeidae</taxon>
        <taxon>Xenoophorus</taxon>
    </lineage>
</organism>
<keyword evidence="2" id="KW-1185">Reference proteome</keyword>
<evidence type="ECO:0000313" key="1">
    <source>
        <dbReference type="EMBL" id="MEQ2200075.1"/>
    </source>
</evidence>
<gene>
    <name evidence="1" type="ORF">XENOCAPTIV_021859</name>
</gene>
<dbReference type="Proteomes" id="UP001434883">
    <property type="component" value="Unassembled WGS sequence"/>
</dbReference>
<sequence length="103" mass="11861">MLPVVVGVDNDYILRDGKCFHTDNFVFLVNKEKMLSSFSQLTYSVQQYVGEGQCSNLALFLVSHFYHPISGDSIWHEFYVLYLKLLGSQNYTVILNNSQMLKV</sequence>
<comment type="caution">
    <text evidence="1">The sequence shown here is derived from an EMBL/GenBank/DDBJ whole genome shotgun (WGS) entry which is preliminary data.</text>
</comment>